<dbReference type="Pfam" id="PF05569">
    <property type="entry name" value="Peptidase_M56"/>
    <property type="match status" value="1"/>
</dbReference>
<organism evidence="3 4">
    <name type="scientific">Ruminococcus turbiniformis</name>
    <dbReference type="NCBI Taxonomy" id="2881258"/>
    <lineage>
        <taxon>Bacteria</taxon>
        <taxon>Bacillati</taxon>
        <taxon>Bacillota</taxon>
        <taxon>Clostridia</taxon>
        <taxon>Eubacteriales</taxon>
        <taxon>Oscillospiraceae</taxon>
        <taxon>Ruminococcus</taxon>
    </lineage>
</organism>
<reference evidence="3 4" key="1">
    <citation type="submission" date="2021-10" db="EMBL/GenBank/DDBJ databases">
        <title>Anaerobic single-cell dispensing facilitates the cultivation of human gut bacteria.</title>
        <authorList>
            <person name="Afrizal A."/>
        </authorList>
    </citation>
    <scope>NUCLEOTIDE SEQUENCE [LARGE SCALE GENOMIC DNA]</scope>
    <source>
        <strain evidence="3 4">CLA-AA-H200</strain>
    </source>
</reference>
<dbReference type="PANTHER" id="PTHR34978">
    <property type="entry name" value="POSSIBLE SENSOR-TRANSDUCER PROTEIN BLAR"/>
    <property type="match status" value="1"/>
</dbReference>
<accession>A0ABS8G248</accession>
<feature type="transmembrane region" description="Helical" evidence="1">
    <location>
        <begin position="109"/>
        <end position="126"/>
    </location>
</feature>
<keyword evidence="4" id="KW-1185">Reference proteome</keyword>
<keyword evidence="1" id="KW-0472">Membrane</keyword>
<dbReference type="CDD" id="cd07341">
    <property type="entry name" value="M56_BlaR1_MecR1_like"/>
    <property type="match status" value="1"/>
</dbReference>
<dbReference type="EMBL" id="JAJEQX010000040">
    <property type="protein sequence ID" value="MCC2255919.1"/>
    <property type="molecule type" value="Genomic_DNA"/>
</dbReference>
<evidence type="ECO:0000313" key="4">
    <source>
        <dbReference type="Proteomes" id="UP001198151"/>
    </source>
</evidence>
<comment type="caution">
    <text evidence="3">The sequence shown here is derived from an EMBL/GenBank/DDBJ whole genome shotgun (WGS) entry which is preliminary data.</text>
</comment>
<dbReference type="PANTHER" id="PTHR34978:SF3">
    <property type="entry name" value="SLR0241 PROTEIN"/>
    <property type="match status" value="1"/>
</dbReference>
<feature type="domain" description="Peptidase M56" evidence="2">
    <location>
        <begin position="149"/>
        <end position="330"/>
    </location>
</feature>
<dbReference type="InterPro" id="IPR008756">
    <property type="entry name" value="Peptidase_M56"/>
</dbReference>
<dbReference type="RefSeq" id="WP_227708900.1">
    <property type="nucleotide sequence ID" value="NZ_JAJEQX010000040.1"/>
</dbReference>
<feature type="transmembrane region" description="Helical" evidence="1">
    <location>
        <begin position="264"/>
        <end position="283"/>
    </location>
</feature>
<protein>
    <submittedName>
        <fullName evidence="3">M56 family metallopeptidase</fullName>
    </submittedName>
</protein>
<name>A0ABS8G248_9FIRM</name>
<feature type="transmembrane region" description="Helical" evidence="1">
    <location>
        <begin position="78"/>
        <end position="102"/>
    </location>
</feature>
<dbReference type="InterPro" id="IPR052173">
    <property type="entry name" value="Beta-lactam_resp_regulator"/>
</dbReference>
<evidence type="ECO:0000256" key="1">
    <source>
        <dbReference type="SAM" id="Phobius"/>
    </source>
</evidence>
<gene>
    <name evidence="3" type="ORF">LKD70_16125</name>
</gene>
<keyword evidence="1" id="KW-0812">Transmembrane</keyword>
<evidence type="ECO:0000259" key="2">
    <source>
        <dbReference type="Pfam" id="PF05569"/>
    </source>
</evidence>
<feature type="transmembrane region" description="Helical" evidence="1">
    <location>
        <begin position="47"/>
        <end position="66"/>
    </location>
</feature>
<sequence>MSDTVLMYGFRIFWALFLGAMLAGTFHRSWNIENRDRYVLSAVREDTSVGIDPILFPIMLGFYILLYGVISGREKSRLYILNVSIDVFLFISVYFTLLLILLPVLRKYYTAKTCAAFWLVPVLLFYQPNMLYSRNMALPPKAVLYIPWDILRLSFLIWIAGFAVIFAIQIISHINYAGKLKKNSRDVEEPELREKWKKLTREMGMSDEIGLRYCAAIRTPLSVGMRKKNRTTYLPERRFTEEEVGLIFLHELNHIRRNDIHTKFFLRFCTALGWFHPFVWLAVKKAEDDLELSCDEIVLKDADDSRRKKYAELLLAIAGEAKGFTTCLSATAETLRYRLRATVTPGKKRLGIGLLFVIMTVSCLSVGNIGIATERQTAAEAIGLKGGIENIEEFTYTENEKTFVIKDMERLAQYLSEIQVERLLAEYEAGNEDGVHIYGRSDGLEYTLYISGEYLRTGMLEEDGGYRYQTYHICAPVDMEYIRTLDMEPAASS</sequence>
<feature type="transmembrane region" description="Helical" evidence="1">
    <location>
        <begin position="350"/>
        <end position="371"/>
    </location>
</feature>
<proteinExistence type="predicted"/>
<feature type="transmembrane region" description="Helical" evidence="1">
    <location>
        <begin position="6"/>
        <end position="26"/>
    </location>
</feature>
<dbReference type="Proteomes" id="UP001198151">
    <property type="component" value="Unassembled WGS sequence"/>
</dbReference>
<feature type="transmembrane region" description="Helical" evidence="1">
    <location>
        <begin position="155"/>
        <end position="176"/>
    </location>
</feature>
<keyword evidence="1" id="KW-1133">Transmembrane helix</keyword>
<evidence type="ECO:0000313" key="3">
    <source>
        <dbReference type="EMBL" id="MCC2255919.1"/>
    </source>
</evidence>